<evidence type="ECO:0000256" key="2">
    <source>
        <dbReference type="ARBA" id="ARBA00022679"/>
    </source>
</evidence>
<comment type="cofactor">
    <cofactor evidence="6">
        <name>Mg(2+)</name>
        <dbReference type="ChEBI" id="CHEBI:18420"/>
    </cofactor>
</comment>
<dbReference type="PANTHER" id="PTHR30218">
    <property type="entry name" value="POLYPHOSPHATE KINASE"/>
    <property type="match status" value="1"/>
</dbReference>
<dbReference type="PANTHER" id="PTHR30218:SF0">
    <property type="entry name" value="POLYPHOSPHATE KINASE"/>
    <property type="match status" value="1"/>
</dbReference>
<evidence type="ECO:0000256" key="4">
    <source>
        <dbReference type="ARBA" id="ARBA00022777"/>
    </source>
</evidence>
<feature type="binding site" evidence="6">
    <location>
        <position position="135"/>
    </location>
    <ligand>
        <name>ATP</name>
        <dbReference type="ChEBI" id="CHEBI:30616"/>
    </ligand>
</feature>
<evidence type="ECO:0000259" key="9">
    <source>
        <dbReference type="Pfam" id="PF02503"/>
    </source>
</evidence>
<gene>
    <name evidence="6 13" type="primary">ppk</name>
    <name evidence="13" type="ORF">GCM10017655_06560</name>
</gene>
<feature type="domain" description="Polyphosphate kinase middle" evidence="9">
    <location>
        <begin position="213"/>
        <end position="394"/>
    </location>
</feature>
<keyword evidence="6" id="KW-0479">Metal-binding</keyword>
<dbReference type="GO" id="GO:0006799">
    <property type="term" value="P:polyphosphate biosynthetic process"/>
    <property type="evidence" value="ECO:0007669"/>
    <property type="project" value="UniProtKB-UniRule"/>
</dbReference>
<dbReference type="InterPro" id="IPR041108">
    <property type="entry name" value="PP_kinase_C_1"/>
</dbReference>
<accession>A0A9W6NDG7</accession>
<dbReference type="SUPFAM" id="SSF143724">
    <property type="entry name" value="PHP14-like"/>
    <property type="match status" value="1"/>
</dbReference>
<feature type="domain" description="Polyphosphate kinase N-terminal" evidence="10">
    <location>
        <begin position="97"/>
        <end position="202"/>
    </location>
</feature>
<evidence type="ECO:0000256" key="1">
    <source>
        <dbReference type="ARBA" id="ARBA00022553"/>
    </source>
</evidence>
<dbReference type="Gene3D" id="1.20.58.310">
    <property type="entry name" value="Polyphosphate kinase N-terminal domain"/>
    <property type="match status" value="1"/>
</dbReference>
<evidence type="ECO:0000313" key="13">
    <source>
        <dbReference type="EMBL" id="GLK87594.1"/>
    </source>
</evidence>
<organism evidence="13 14">
    <name type="scientific">Pseudomonas turukhanskensis</name>
    <dbReference type="NCBI Taxonomy" id="1806536"/>
    <lineage>
        <taxon>Bacteria</taxon>
        <taxon>Pseudomonadati</taxon>
        <taxon>Pseudomonadota</taxon>
        <taxon>Gammaproteobacteria</taxon>
        <taxon>Pseudomonadales</taxon>
        <taxon>Pseudomonadaceae</taxon>
        <taxon>Pseudomonas</taxon>
    </lineage>
</organism>
<feature type="binding site" evidence="6">
    <location>
        <position position="465"/>
    </location>
    <ligand>
        <name>Mg(2+)</name>
        <dbReference type="ChEBI" id="CHEBI:18420"/>
    </ligand>
</feature>
<dbReference type="AlphaFoldDB" id="A0A9W6NDG7"/>
<dbReference type="Gene3D" id="3.30.1840.10">
    <property type="entry name" value="Polyphosphate kinase middle domain"/>
    <property type="match status" value="1"/>
</dbReference>
<proteinExistence type="inferred from homology"/>
<dbReference type="NCBIfam" id="NF003917">
    <property type="entry name" value="PRK05443.1-1"/>
    <property type="match status" value="1"/>
</dbReference>
<feature type="domain" description="Polyphosphate kinase C-terminal" evidence="12">
    <location>
        <begin position="421"/>
        <end position="584"/>
    </location>
</feature>
<feature type="active site" description="Phosphohistidine intermediate" evidence="6">
    <location>
        <position position="525"/>
    </location>
</feature>
<dbReference type="SUPFAM" id="SSF56024">
    <property type="entry name" value="Phospholipase D/nuclease"/>
    <property type="match status" value="2"/>
</dbReference>
<keyword evidence="3 6" id="KW-0547">Nucleotide-binding</keyword>
<dbReference type="GO" id="GO:0009358">
    <property type="term" value="C:polyphosphate kinase complex"/>
    <property type="evidence" value="ECO:0007669"/>
    <property type="project" value="InterPro"/>
</dbReference>
<name>A0A9W6NDG7_9PSED</name>
<keyword evidence="5 6" id="KW-0067">ATP-binding</keyword>
<feature type="binding site" evidence="6">
    <location>
        <position position="682"/>
    </location>
    <ligand>
        <name>ATP</name>
        <dbReference type="ChEBI" id="CHEBI:30616"/>
    </ligand>
</feature>
<feature type="domain" description="Polyphosphate kinase C-terminal" evidence="11">
    <location>
        <begin position="593"/>
        <end position="763"/>
    </location>
</feature>
<feature type="region of interest" description="Disordered" evidence="8">
    <location>
        <begin position="49"/>
        <end position="69"/>
    </location>
</feature>
<dbReference type="InterPro" id="IPR036832">
    <property type="entry name" value="PPK_N_dom_sf"/>
</dbReference>
<dbReference type="InterPro" id="IPR025200">
    <property type="entry name" value="PPK_C_dom2"/>
</dbReference>
<dbReference type="InterPro" id="IPR036830">
    <property type="entry name" value="PP_kinase_middle_dom_sf"/>
</dbReference>
<dbReference type="NCBIfam" id="NF003918">
    <property type="entry name" value="PRK05443.1-2"/>
    <property type="match status" value="1"/>
</dbReference>
<evidence type="ECO:0000259" key="11">
    <source>
        <dbReference type="Pfam" id="PF13090"/>
    </source>
</evidence>
<evidence type="ECO:0000313" key="14">
    <source>
        <dbReference type="Proteomes" id="UP001143328"/>
    </source>
</evidence>
<comment type="function">
    <text evidence="6 7">Catalyzes the reversible transfer of the terminal phosphate of ATP to form a long-chain polyphosphate (polyP).</text>
</comment>
<reference evidence="13" key="1">
    <citation type="journal article" date="2014" name="Int. J. Syst. Evol. Microbiol.">
        <title>Complete genome sequence of Corynebacterium casei LMG S-19264T (=DSM 44701T), isolated from a smear-ripened cheese.</title>
        <authorList>
            <consortium name="US DOE Joint Genome Institute (JGI-PGF)"/>
            <person name="Walter F."/>
            <person name="Albersmeier A."/>
            <person name="Kalinowski J."/>
            <person name="Ruckert C."/>
        </authorList>
    </citation>
    <scope>NUCLEOTIDE SEQUENCE</scope>
    <source>
        <strain evidence="13">VKM B-2935</strain>
    </source>
</reference>
<evidence type="ECO:0000259" key="12">
    <source>
        <dbReference type="Pfam" id="PF17941"/>
    </source>
</evidence>
<dbReference type="GO" id="GO:0046872">
    <property type="term" value="F:metal ion binding"/>
    <property type="evidence" value="ECO:0007669"/>
    <property type="project" value="UniProtKB-KW"/>
</dbReference>
<dbReference type="EMBL" id="BSFN01000001">
    <property type="protein sequence ID" value="GLK87594.1"/>
    <property type="molecule type" value="Genomic_DNA"/>
</dbReference>
<protein>
    <recommendedName>
        <fullName evidence="6 7">Polyphosphate kinase</fullName>
        <ecNumber evidence="6 7">2.7.4.1</ecNumber>
    </recommendedName>
    <alternativeName>
        <fullName evidence="6">ATP-polyphosphate phosphotransferase</fullName>
    </alternativeName>
    <alternativeName>
        <fullName evidence="6">Polyphosphoric acid kinase</fullName>
    </alternativeName>
</protein>
<dbReference type="Pfam" id="PF02503">
    <property type="entry name" value="PP_kinase"/>
    <property type="match status" value="1"/>
</dbReference>
<keyword evidence="1 6" id="KW-0597">Phosphoprotein</keyword>
<dbReference type="Proteomes" id="UP001143328">
    <property type="component" value="Unassembled WGS sequence"/>
</dbReference>
<dbReference type="Gene3D" id="3.30.870.10">
    <property type="entry name" value="Endonuclease Chain A"/>
    <property type="match status" value="2"/>
</dbReference>
<keyword evidence="2 6" id="KW-0808">Transferase</keyword>
<keyword evidence="14" id="KW-1185">Reference proteome</keyword>
<dbReference type="NCBIfam" id="TIGR03705">
    <property type="entry name" value="poly_P_kin"/>
    <property type="match status" value="1"/>
</dbReference>
<feature type="binding site" evidence="6">
    <location>
        <position position="654"/>
    </location>
    <ligand>
        <name>ATP</name>
        <dbReference type="ChEBI" id="CHEBI:30616"/>
    </ligand>
</feature>
<evidence type="ECO:0000256" key="6">
    <source>
        <dbReference type="HAMAP-Rule" id="MF_00347"/>
    </source>
</evidence>
<keyword evidence="6" id="KW-0460">Magnesium</keyword>
<evidence type="ECO:0000256" key="5">
    <source>
        <dbReference type="ARBA" id="ARBA00022840"/>
    </source>
</evidence>
<dbReference type="Pfam" id="PF13089">
    <property type="entry name" value="PP_kinase_N"/>
    <property type="match status" value="1"/>
</dbReference>
<dbReference type="GO" id="GO:0008976">
    <property type="term" value="F:polyphosphate kinase activity"/>
    <property type="evidence" value="ECO:0007669"/>
    <property type="project" value="UniProtKB-UniRule"/>
</dbReference>
<dbReference type="RefSeq" id="WP_271193834.1">
    <property type="nucleotide sequence ID" value="NZ_BSFN01000001.1"/>
</dbReference>
<dbReference type="HAMAP" id="MF_00347">
    <property type="entry name" value="Polyphosphate_kinase"/>
    <property type="match status" value="1"/>
</dbReference>
<keyword evidence="4 6" id="KW-0418">Kinase</keyword>
<feature type="compositionally biased region" description="Basic and acidic residues" evidence="8">
    <location>
        <begin position="49"/>
        <end position="62"/>
    </location>
</feature>
<dbReference type="Pfam" id="PF17941">
    <property type="entry name" value="PP_kinase_C_1"/>
    <property type="match status" value="1"/>
</dbReference>
<evidence type="ECO:0000256" key="8">
    <source>
        <dbReference type="SAM" id="MobiDB-lite"/>
    </source>
</evidence>
<dbReference type="CDD" id="cd09168">
    <property type="entry name" value="PLDc_PaPPK1_C2_like"/>
    <property type="match status" value="1"/>
</dbReference>
<evidence type="ECO:0000256" key="3">
    <source>
        <dbReference type="ARBA" id="ARBA00022741"/>
    </source>
</evidence>
<dbReference type="EC" id="2.7.4.1" evidence="6 7"/>
<dbReference type="CDD" id="cd09165">
    <property type="entry name" value="PLDc_PaPPK1_C1_like"/>
    <property type="match status" value="1"/>
</dbReference>
<comment type="similarity">
    <text evidence="6 7">Belongs to the polyphosphate kinase 1 (PPK1) family.</text>
</comment>
<dbReference type="NCBIfam" id="NF003921">
    <property type="entry name" value="PRK05443.2-2"/>
    <property type="match status" value="1"/>
</dbReference>
<dbReference type="InterPro" id="IPR024953">
    <property type="entry name" value="PP_kinase_middle"/>
</dbReference>
<reference evidence="13" key="2">
    <citation type="submission" date="2023-01" db="EMBL/GenBank/DDBJ databases">
        <authorList>
            <person name="Sun Q."/>
            <person name="Evtushenko L."/>
        </authorList>
    </citation>
    <scope>NUCLEOTIDE SEQUENCE</scope>
    <source>
        <strain evidence="13">VKM B-2935</strain>
    </source>
</reference>
<comment type="caution">
    <text evidence="13">The sequence shown here is derived from an EMBL/GenBank/DDBJ whole genome shotgun (WGS) entry which is preliminary data.</text>
</comment>
<dbReference type="InterPro" id="IPR025198">
    <property type="entry name" value="PPK_N_dom"/>
</dbReference>
<feature type="binding site" evidence="6">
    <location>
        <position position="558"/>
    </location>
    <ligand>
        <name>ATP</name>
        <dbReference type="ChEBI" id="CHEBI:30616"/>
    </ligand>
</feature>
<comment type="catalytic activity">
    <reaction evidence="6 7">
        <text>[phosphate](n) + ATP = [phosphate](n+1) + ADP</text>
        <dbReference type="Rhea" id="RHEA:19573"/>
        <dbReference type="Rhea" id="RHEA-COMP:9859"/>
        <dbReference type="Rhea" id="RHEA-COMP:14280"/>
        <dbReference type="ChEBI" id="CHEBI:16838"/>
        <dbReference type="ChEBI" id="CHEBI:30616"/>
        <dbReference type="ChEBI" id="CHEBI:456216"/>
        <dbReference type="EC" id="2.7.4.1"/>
    </reaction>
</comment>
<evidence type="ECO:0000259" key="10">
    <source>
        <dbReference type="Pfam" id="PF13089"/>
    </source>
</evidence>
<comment type="PTM">
    <text evidence="6 7">An intermediate of this reaction is the autophosphorylated ppk in which a phosphate is covalently linked to a histidine residue through a N-P bond.</text>
</comment>
<dbReference type="GO" id="GO:0005524">
    <property type="term" value="F:ATP binding"/>
    <property type="evidence" value="ECO:0007669"/>
    <property type="project" value="UniProtKB-KW"/>
</dbReference>
<dbReference type="InterPro" id="IPR003414">
    <property type="entry name" value="PP_kinase"/>
</dbReference>
<sequence>MNSEGLSKADGLNDSTAVEKAVVEKAVTGKAGAEKATVEKPVAEKAVVEKAPVDKASADKSTAEPAPEPLVEEPVLAAPEPAHAPAPIPGLDDSSLYIHRELSQLQFNIRVLEQALDESYPLLERLKFLLIFSSNLDEFFEIRVAGLKKQITFAREQAGADGLQPHQVLAQISTLVHEQVHRQYAILNDVLFPELAKHNITFIRRRYWTTKLKAWVRRYFRDEIAPIITPIGLDPTHPFPLLVNKSLNFIVELEGIDAFGRDSGLAIIPAPRLLPRVIKVPEEVGGPGDNHVFLSSMIHAHADDLFQGMKVKGCYQFRLTRNADLSLDSEDVEDLARALRGELFSRRYGDAVRLEVADTCPAHLADYLLKQFNLSETELYRVNGPVNLTRLFSITGLDSHPELQYTPFTPVIPKLLQNSDNLFNVVSKQDILLLHPFESFTPVVDLLRQAAKDPHVLAIKQTLYRSGANSEIVDALVDAARNGKEVTAVIELRARFDEESNLQLASRLQAAGAVVIYGVVGYKTHAKMMLILRREAGEIVRYAHLGTGNYHAGNARLYTDYSLITSDDALCEDVSKLFSQLIGMGKTLRMKKLLHAPFTLKKTLLDMIARETASAAEGKPAHIIAKFNSLTDPKIIRALYKASQTGVRIDLVVRGMCCLRPGIVGVSHNIHVRSIIGRFLEHTRVFYFLNDFDEKIYLSSADWMERNLDKRVETCFPVEGKKLITRVKKELESYLSDNTQSWVLQSDGRYVRSSPTGNQNARSAQAGLLEKLTNPPLSVR</sequence>
<feature type="binding site" evidence="6">
    <location>
        <position position="495"/>
    </location>
    <ligand>
        <name>Mg(2+)</name>
        <dbReference type="ChEBI" id="CHEBI:18420"/>
    </ligand>
</feature>
<dbReference type="Pfam" id="PF13090">
    <property type="entry name" value="PP_kinase_C"/>
    <property type="match status" value="1"/>
</dbReference>
<evidence type="ECO:0000256" key="7">
    <source>
        <dbReference type="RuleBase" id="RU003800"/>
    </source>
</evidence>
<dbReference type="PIRSF" id="PIRSF015589">
    <property type="entry name" value="PP_kinase"/>
    <property type="match status" value="1"/>
</dbReference>
<dbReference type="SUPFAM" id="SSF140356">
    <property type="entry name" value="PPK N-terminal domain-like"/>
    <property type="match status" value="1"/>
</dbReference>